<proteinExistence type="predicted"/>
<gene>
    <name evidence="3" type="ORF">BGZ99_006330</name>
</gene>
<feature type="region of interest" description="Disordered" evidence="1">
    <location>
        <begin position="15"/>
        <end position="60"/>
    </location>
</feature>
<feature type="domain" description="START" evidence="2">
    <location>
        <begin position="798"/>
        <end position="984"/>
    </location>
</feature>
<evidence type="ECO:0000313" key="3">
    <source>
        <dbReference type="EMBL" id="KAG0317375.1"/>
    </source>
</evidence>
<feature type="region of interest" description="Disordered" evidence="1">
    <location>
        <begin position="1244"/>
        <end position="1267"/>
    </location>
</feature>
<keyword evidence="4" id="KW-1185">Reference proteome</keyword>
<feature type="compositionally biased region" description="Polar residues" evidence="1">
    <location>
        <begin position="754"/>
        <end position="765"/>
    </location>
</feature>
<feature type="compositionally biased region" description="Low complexity" evidence="1">
    <location>
        <begin position="529"/>
        <end position="543"/>
    </location>
</feature>
<dbReference type="GO" id="GO:0005737">
    <property type="term" value="C:cytoplasm"/>
    <property type="evidence" value="ECO:0007669"/>
    <property type="project" value="UniProtKB-ARBA"/>
</dbReference>
<dbReference type="GO" id="GO:0008289">
    <property type="term" value="F:lipid binding"/>
    <property type="evidence" value="ECO:0007669"/>
    <property type="project" value="InterPro"/>
</dbReference>
<feature type="compositionally biased region" description="Acidic residues" evidence="1">
    <location>
        <begin position="433"/>
        <end position="442"/>
    </location>
</feature>
<feature type="compositionally biased region" description="Basic and acidic residues" evidence="1">
    <location>
        <begin position="1127"/>
        <end position="1140"/>
    </location>
</feature>
<feature type="domain" description="START" evidence="2">
    <location>
        <begin position="142"/>
        <end position="326"/>
    </location>
</feature>
<dbReference type="CDD" id="cd00177">
    <property type="entry name" value="START"/>
    <property type="match status" value="2"/>
</dbReference>
<evidence type="ECO:0000256" key="1">
    <source>
        <dbReference type="SAM" id="MobiDB-lite"/>
    </source>
</evidence>
<name>A0A9P6URB3_9FUNG</name>
<dbReference type="Proteomes" id="UP000738325">
    <property type="component" value="Unassembled WGS sequence"/>
</dbReference>
<feature type="region of interest" description="Disordered" evidence="1">
    <location>
        <begin position="679"/>
        <end position="725"/>
    </location>
</feature>
<feature type="compositionally biased region" description="Basic and acidic residues" evidence="1">
    <location>
        <begin position="544"/>
        <end position="569"/>
    </location>
</feature>
<evidence type="ECO:0000259" key="2">
    <source>
        <dbReference type="PROSITE" id="PS50848"/>
    </source>
</evidence>
<dbReference type="PANTHER" id="PTHR19308:SF14">
    <property type="entry name" value="START DOMAIN-CONTAINING PROTEIN"/>
    <property type="match status" value="1"/>
</dbReference>
<dbReference type="InterPro" id="IPR051213">
    <property type="entry name" value="START_lipid_transfer"/>
</dbReference>
<feature type="compositionally biased region" description="Basic and acidic residues" evidence="1">
    <location>
        <begin position="1474"/>
        <end position="1491"/>
    </location>
</feature>
<dbReference type="InterPro" id="IPR023393">
    <property type="entry name" value="START-like_dom_sf"/>
</dbReference>
<comment type="caution">
    <text evidence="3">The sequence shown here is derived from an EMBL/GenBank/DDBJ whole genome shotgun (WGS) entry which is preliminary data.</text>
</comment>
<evidence type="ECO:0000313" key="4">
    <source>
        <dbReference type="Proteomes" id="UP000738325"/>
    </source>
</evidence>
<dbReference type="Gene3D" id="3.30.530.20">
    <property type="match status" value="2"/>
</dbReference>
<feature type="region of interest" description="Disordered" evidence="1">
    <location>
        <begin position="744"/>
        <end position="783"/>
    </location>
</feature>
<accession>A0A9P6URB3</accession>
<reference evidence="3" key="1">
    <citation type="journal article" date="2020" name="Fungal Divers.">
        <title>Resolving the Mortierellaceae phylogeny through synthesis of multi-gene phylogenetics and phylogenomics.</title>
        <authorList>
            <person name="Vandepol N."/>
            <person name="Liber J."/>
            <person name="Desiro A."/>
            <person name="Na H."/>
            <person name="Kennedy M."/>
            <person name="Barry K."/>
            <person name="Grigoriev I.V."/>
            <person name="Miller A.N."/>
            <person name="O'Donnell K."/>
            <person name="Stajich J.E."/>
            <person name="Bonito G."/>
        </authorList>
    </citation>
    <scope>NUCLEOTIDE SEQUENCE</scope>
    <source>
        <strain evidence="3">REB-010B</strain>
    </source>
</reference>
<sequence length="1632" mass="176646">MLGGEAPFEMLEQHHKKTLNKSRPLNKSQPNLNKSQPNLNLNSSVSKGRTNLNKSQPNLSKPYAQLPSIVNTLNLNTLANNVNNNNTIGQSVFSSGIEYPYSGDESDNHHNQMEHLRSQFYTPDPQKQTKEYHVGQSMHAVELLKALAGSSSGWKKVDKHKSGCIVYQSTDALMPSNGENKFPAFKGEHVIRGYKAQEVFSIVSVRKLWDDWYDELSNVETYDDLTNLIYMVMKGTITSKPRDLAMVERTHVERDGTIYSAACSVDSSKIPRVSGKVRAEVFLAGWVIQPLPSNPPITKITYVIHTDLLSRLPKFMAKRSLTKRAMVIATVETYLKKNGVPAIAAGNAHSRHRSLSEPVKLDRSLLPPDSEDEDESSGSAFLAPLEPIKSKQASHRYDDSAVESTEDEALGSGFLAPLGPIRSKQAVRRYDDSAVDSTEDESTSSRERQIQHQSSRSKGKERVEREPTSSLFSKEFMDDNTFLRDSNLFSDSSLLFGKGSFFDGSQTTPEETPVTAGLARSQTTPAKPPQIQSQQKRQQSPAPEQRKSEKVLDQRRPERAPERSPERSRTVPSNSSRTAIAEPESRKQQQQPQPPPPQPAPKRFSIPVVAPKSEARMMRSFAGSNIGDASGNQLSIPESSLLIMPNTPPLTPPASIMDNTSDSDAAVPVVKVVSRTQKVTPEPVDTSRPSSIAIASSGMASPASATSPTTLTSPSAMKSPSAMMEARRHSALISRTASGFVPRYSNATPIRGNPNVSLQSLTRPSGPNKRHSATPSLSSNQSSTTFAPLMVLPHRHSETARKALAMFKVLASSPEDRWRAISSENGFKSYSRVISGSGLPMLRGEGTIAGGWTVEQINSAIESSGCRQVWDERFENMSIAETFNHNEYLFHVTLRGIGSLTGRDLAGVTIIDRDPLTSALYNVSTSVIDPTIPEDPGRIRAMLELSGWSLRPTFDGQGNTVSVNVTFVIQIDIRGSLPSSVVKSMTSSMTTAVSRLNQFINKSGYPPFASHISGTRLLDSFNPTTGFYELCYKASPGWTEVRIGRKVYKEGYDFFIKPDDPSVRVEMAPDFGGVRVYTTLDHEGQSIIAQVSRKGQNAVEREPTEEEERLEEAEHAAALSSSGQIKESSRQSDIDTDMRHSTPSSRKRRSASYAIPQTNDLSASPSRPESQASVFSKASHGSERSRSRGRAPRSIVTVPAGAPPPPLPRRSSSLTRYSIPISPYLAPVDAPPLPANTSATIASATESSTPITLAATSPKSTTPSDSPLGSPTLGVFHIPHTLAPVSTGATDAPSSPRDSKRISAILSVPISPMESISNVLSDSMTTVKEESVAAVVVPAEAEGSTTIDAAMASETEVVSVVSIVEKSLASPSSPKEIEKVSMLLSSQASPTSTPVPSPMAAVFGPRESSLPLSTSTVTVVTPAATILSSTSLLQPASQPKSRGSGITRRVTFSLDTIDKSSSDSPLDSLMNLGDKNKNKINNDNDNKDNDNNNKSTDTIAVKEHSVQLMPAPQVLQQRHAIVESNTGYESDEAEFVEARDELTVDEAELLLVLASVGSWPWLKSSTATASAVASRLAMKGEERGPAVEMVGSTLKMVGTGVRLVSETPVEFKAAIVFMLLVYYAGRLASLIA</sequence>
<dbReference type="EMBL" id="JAAAIP010000426">
    <property type="protein sequence ID" value="KAG0317375.1"/>
    <property type="molecule type" value="Genomic_DNA"/>
</dbReference>
<dbReference type="SUPFAM" id="SSF55961">
    <property type="entry name" value="Bet v1-like"/>
    <property type="match status" value="2"/>
</dbReference>
<feature type="region of interest" description="Disordered" evidence="1">
    <location>
        <begin position="494"/>
        <end position="604"/>
    </location>
</feature>
<dbReference type="OrthoDB" id="196858at2759"/>
<dbReference type="InterPro" id="IPR002913">
    <property type="entry name" value="START_lipid-bd_dom"/>
</dbReference>
<dbReference type="Pfam" id="PF01852">
    <property type="entry name" value="START"/>
    <property type="match status" value="2"/>
</dbReference>
<feature type="compositionally biased region" description="Polar residues" evidence="1">
    <location>
        <begin position="773"/>
        <end position="783"/>
    </location>
</feature>
<protein>
    <recommendedName>
        <fullName evidence="2">START domain-containing protein</fullName>
    </recommendedName>
</protein>
<feature type="region of interest" description="Disordered" evidence="1">
    <location>
        <begin position="1457"/>
        <end position="1495"/>
    </location>
</feature>
<dbReference type="PROSITE" id="PS50848">
    <property type="entry name" value="START"/>
    <property type="match status" value="2"/>
</dbReference>
<dbReference type="PANTHER" id="PTHR19308">
    <property type="entry name" value="PHOSPHATIDYLCHOLINE TRANSFER PROTEIN"/>
    <property type="match status" value="1"/>
</dbReference>
<feature type="compositionally biased region" description="Acidic residues" evidence="1">
    <location>
        <begin position="400"/>
        <end position="409"/>
    </location>
</feature>
<dbReference type="SMART" id="SM00234">
    <property type="entry name" value="START"/>
    <property type="match status" value="1"/>
</dbReference>
<organism evidence="3 4">
    <name type="scientific">Dissophora globulifera</name>
    <dbReference type="NCBI Taxonomy" id="979702"/>
    <lineage>
        <taxon>Eukaryota</taxon>
        <taxon>Fungi</taxon>
        <taxon>Fungi incertae sedis</taxon>
        <taxon>Mucoromycota</taxon>
        <taxon>Mortierellomycotina</taxon>
        <taxon>Mortierellomycetes</taxon>
        <taxon>Mortierellales</taxon>
        <taxon>Mortierellaceae</taxon>
        <taxon>Dissophora</taxon>
    </lineage>
</organism>
<feature type="compositionally biased region" description="Polar residues" evidence="1">
    <location>
        <begin position="1155"/>
        <end position="1176"/>
    </location>
</feature>
<feature type="compositionally biased region" description="Low complexity" evidence="1">
    <location>
        <begin position="689"/>
        <end position="724"/>
    </location>
</feature>
<feature type="region of interest" description="Disordered" evidence="1">
    <location>
        <begin position="1091"/>
        <end position="1214"/>
    </location>
</feature>
<feature type="compositionally biased region" description="Basic and acidic residues" evidence="1">
    <location>
        <begin position="458"/>
        <end position="467"/>
    </location>
</feature>
<feature type="compositionally biased region" description="Low complexity" evidence="1">
    <location>
        <begin position="1256"/>
        <end position="1267"/>
    </location>
</feature>
<feature type="compositionally biased region" description="Polar residues" evidence="1">
    <location>
        <begin position="21"/>
        <end position="59"/>
    </location>
</feature>
<feature type="region of interest" description="Disordered" evidence="1">
    <location>
        <begin position="347"/>
        <end position="477"/>
    </location>
</feature>